<reference evidence="7 8" key="1">
    <citation type="submission" date="2018-08" db="EMBL/GenBank/DDBJ databases">
        <title>Genome sequence of Methylocystis hirsuta CSC1, a methanotroph able to accumulate PHAs.</title>
        <authorList>
            <person name="Bordel S."/>
            <person name="Rodriguez E."/>
            <person name="Gancedo J."/>
            <person name="Munoz R."/>
        </authorList>
    </citation>
    <scope>NUCLEOTIDE SEQUENCE [LARGE SCALE GENOMIC DNA]</scope>
    <source>
        <strain evidence="7 8">CSC1</strain>
    </source>
</reference>
<evidence type="ECO:0000313" key="7">
    <source>
        <dbReference type="EMBL" id="RNJ48528.1"/>
    </source>
</evidence>
<feature type="domain" description="Peptidase S8/S53" evidence="6">
    <location>
        <begin position="207"/>
        <end position="429"/>
    </location>
</feature>
<evidence type="ECO:0000256" key="4">
    <source>
        <dbReference type="ARBA" id="ARBA00022825"/>
    </source>
</evidence>
<comment type="caution">
    <text evidence="7">The sequence shown here is derived from an EMBL/GenBank/DDBJ whole genome shotgun (WGS) entry which is preliminary data.</text>
</comment>
<dbReference type="GO" id="GO:0004252">
    <property type="term" value="F:serine-type endopeptidase activity"/>
    <property type="evidence" value="ECO:0007669"/>
    <property type="project" value="InterPro"/>
</dbReference>
<dbReference type="InterPro" id="IPR000209">
    <property type="entry name" value="Peptidase_S8/S53_dom"/>
</dbReference>
<dbReference type="PROSITE" id="PS00138">
    <property type="entry name" value="SUBTILASE_SER"/>
    <property type="match status" value="1"/>
</dbReference>
<dbReference type="InterPro" id="IPR034073">
    <property type="entry name" value="Subtilisin_DY-like_dom"/>
</dbReference>
<sequence>MEVYMAKHVAPKDARIGSYHPRVVVKFRDRIELPYDATVEKEIERRFHGAWTRLAEQFKGISMAPLFASKKADEIRDLMARAEVGDPSYHAPDFLGYFVLNVPDDAAPETVARIVSQWPSVEKAYVEPKPVEPPLVNAADDPRSMNQGYLDAAPDGIDAEYAWLFPGGDGANQALVDLEWGWTLNHEDLAAHNISIISGLNNSFFFHGSGVLGEICAVDNMVGCVGVTPKLGSVRVVGQWLSGGGYSTSQPILDAIAVMNFGDVLLLEAQTSFAGYVKVPVEIEPAVFDVIRLATALGVVVVEAGGNGGVDLDTVSVSGELVFNRASADFKDSGAIIVGAGSSTAPHTRLGFSCFGSRIDCYGWGENVDTLSSDNSNVATNLYTTGFNGTSSASPIVTGAALAVQGLAQAALGHRFAPWQLRQILSLPANGTPSQTPAVDRIGVMPNLRAIIDGDVLSLAPDVYLRDFVGDSGDAHVGAISASPDVILRQNAVADPQAAFGQGSGVENSATLGYEAEAGQDNFVYVRMRNRGGSAANNVEATVFWAPPSTLLTPDQWNPLGSTTLPSVPTGDQLTVSDAIQWQAADIPAPGHYCFVALIGATGDPAPAPADFLDWDNFRTFIRNNNNVTWRNFNVVNNTPPAGAQPPGFVALPFLMAGAPDKARRMRLEIASRLPVKAEAMLEVPLEWAELVKIAARPVKGADRERRGVVAIKPAGRTIFADVAFPAKARIPMRLLVKIPEDMRKQEFEISARQMYGDEEVGRVTWRLAPPRKPQ</sequence>
<dbReference type="OrthoDB" id="9790784at2"/>
<dbReference type="AlphaFoldDB" id="A0A3M9XN67"/>
<evidence type="ECO:0000313" key="8">
    <source>
        <dbReference type="Proteomes" id="UP000268623"/>
    </source>
</evidence>
<accession>A0A3M9XN67</accession>
<protein>
    <recommendedName>
        <fullName evidence="6">Peptidase S8/S53 domain-containing protein</fullName>
    </recommendedName>
</protein>
<keyword evidence="2" id="KW-0645">Protease</keyword>
<evidence type="ECO:0000256" key="2">
    <source>
        <dbReference type="ARBA" id="ARBA00022670"/>
    </source>
</evidence>
<dbReference type="CDD" id="cd04843">
    <property type="entry name" value="Peptidases_S8_11"/>
    <property type="match status" value="1"/>
</dbReference>
<keyword evidence="4" id="KW-0720">Serine protease</keyword>
<dbReference type="Proteomes" id="UP000268623">
    <property type="component" value="Unassembled WGS sequence"/>
</dbReference>
<evidence type="ECO:0000256" key="3">
    <source>
        <dbReference type="ARBA" id="ARBA00022801"/>
    </source>
</evidence>
<dbReference type="EMBL" id="QWDD01000001">
    <property type="protein sequence ID" value="RNJ48528.1"/>
    <property type="molecule type" value="Genomic_DNA"/>
</dbReference>
<dbReference type="PROSITE" id="PS51892">
    <property type="entry name" value="SUBTILASE"/>
    <property type="match status" value="1"/>
</dbReference>
<evidence type="ECO:0000256" key="1">
    <source>
        <dbReference type="ARBA" id="ARBA00011073"/>
    </source>
</evidence>
<dbReference type="InterPro" id="IPR050131">
    <property type="entry name" value="Peptidase_S8_subtilisin-like"/>
</dbReference>
<dbReference type="SUPFAM" id="SSF52743">
    <property type="entry name" value="Subtilisin-like"/>
    <property type="match status" value="1"/>
</dbReference>
<dbReference type="GO" id="GO:0006508">
    <property type="term" value="P:proteolysis"/>
    <property type="evidence" value="ECO:0007669"/>
    <property type="project" value="UniProtKB-KW"/>
</dbReference>
<dbReference type="Gene3D" id="3.40.50.200">
    <property type="entry name" value="Peptidase S8/S53 domain"/>
    <property type="match status" value="1"/>
</dbReference>
<dbReference type="InterPro" id="IPR023828">
    <property type="entry name" value="Peptidase_S8_Ser-AS"/>
</dbReference>
<organism evidence="7 8">
    <name type="scientific">Methylocystis hirsuta</name>
    <dbReference type="NCBI Taxonomy" id="369798"/>
    <lineage>
        <taxon>Bacteria</taxon>
        <taxon>Pseudomonadati</taxon>
        <taxon>Pseudomonadota</taxon>
        <taxon>Alphaproteobacteria</taxon>
        <taxon>Hyphomicrobiales</taxon>
        <taxon>Methylocystaceae</taxon>
        <taxon>Methylocystis</taxon>
    </lineage>
</organism>
<gene>
    <name evidence="7" type="ORF">D1O30_01680</name>
</gene>
<evidence type="ECO:0000259" key="6">
    <source>
        <dbReference type="Pfam" id="PF00082"/>
    </source>
</evidence>
<dbReference type="PANTHER" id="PTHR43806">
    <property type="entry name" value="PEPTIDASE S8"/>
    <property type="match status" value="1"/>
</dbReference>
<keyword evidence="3" id="KW-0378">Hydrolase</keyword>
<comment type="caution">
    <text evidence="5">Lacks conserved residue(s) required for the propagation of feature annotation.</text>
</comment>
<dbReference type="InterPro" id="IPR036852">
    <property type="entry name" value="Peptidase_S8/S53_dom_sf"/>
</dbReference>
<proteinExistence type="inferred from homology"/>
<comment type="similarity">
    <text evidence="1 5">Belongs to the peptidase S8 family.</text>
</comment>
<keyword evidence="8" id="KW-1185">Reference proteome</keyword>
<dbReference type="PANTHER" id="PTHR43806:SF11">
    <property type="entry name" value="CEREVISIN-RELATED"/>
    <property type="match status" value="1"/>
</dbReference>
<evidence type="ECO:0000256" key="5">
    <source>
        <dbReference type="PROSITE-ProRule" id="PRU01240"/>
    </source>
</evidence>
<name>A0A3M9XN67_9HYPH</name>
<dbReference type="Pfam" id="PF00082">
    <property type="entry name" value="Peptidase_S8"/>
    <property type="match status" value="1"/>
</dbReference>